<dbReference type="Gene3D" id="3.30.420.40">
    <property type="match status" value="1"/>
</dbReference>
<evidence type="ECO:0000256" key="2">
    <source>
        <dbReference type="SAM" id="MobiDB-lite"/>
    </source>
</evidence>
<evidence type="ECO:0000313" key="4">
    <source>
        <dbReference type="Proteomes" id="UP000033423"/>
    </source>
</evidence>
<dbReference type="EMBL" id="LACI01002695">
    <property type="protein sequence ID" value="KJU81438.1"/>
    <property type="molecule type" value="Genomic_DNA"/>
</dbReference>
<keyword evidence="4" id="KW-1185">Reference proteome</keyword>
<comment type="similarity">
    <text evidence="1">Belongs to the heat shock protein 70 family.</text>
</comment>
<comment type="caution">
    <text evidence="3">The sequence shown here is derived from an EMBL/GenBank/DDBJ whole genome shotgun (WGS) entry which is preliminary data.</text>
</comment>
<gene>
    <name evidence="3" type="ORF">MBAV_006367</name>
</gene>
<dbReference type="AlphaFoldDB" id="A0A0F3GL82"/>
<proteinExistence type="inferred from homology"/>
<evidence type="ECO:0000256" key="1">
    <source>
        <dbReference type="ARBA" id="ARBA00007381"/>
    </source>
</evidence>
<accession>A0A0F3GL82</accession>
<feature type="region of interest" description="Disordered" evidence="2">
    <location>
        <begin position="28"/>
        <end position="49"/>
    </location>
</feature>
<feature type="non-terminal residue" evidence="3">
    <location>
        <position position="49"/>
    </location>
</feature>
<evidence type="ECO:0000313" key="3">
    <source>
        <dbReference type="EMBL" id="KJU81438.1"/>
    </source>
</evidence>
<sequence>MEQARYIVGIDLGTTNCVVAYIDTHNNAGGTENKAEDEKGRESILFTIP</sequence>
<organism evidence="3 4">
    <name type="scientific">Candidatus Magnetobacterium bavaricum</name>
    <dbReference type="NCBI Taxonomy" id="29290"/>
    <lineage>
        <taxon>Bacteria</taxon>
        <taxon>Pseudomonadati</taxon>
        <taxon>Nitrospirota</taxon>
        <taxon>Thermodesulfovibrionia</taxon>
        <taxon>Thermodesulfovibrionales</taxon>
        <taxon>Candidatus Magnetobacteriaceae</taxon>
        <taxon>Candidatus Magnetobacterium</taxon>
    </lineage>
</organism>
<dbReference type="Proteomes" id="UP000033423">
    <property type="component" value="Unassembled WGS sequence"/>
</dbReference>
<feature type="compositionally biased region" description="Basic and acidic residues" evidence="2">
    <location>
        <begin position="33"/>
        <end position="42"/>
    </location>
</feature>
<protein>
    <recommendedName>
        <fullName evidence="5">Heat shock protein 70</fullName>
    </recommendedName>
</protein>
<dbReference type="InterPro" id="IPR018181">
    <property type="entry name" value="Heat_shock_70_CS"/>
</dbReference>
<evidence type="ECO:0008006" key="5">
    <source>
        <dbReference type="Google" id="ProtNLM"/>
    </source>
</evidence>
<name>A0A0F3GL82_9BACT</name>
<reference evidence="3 4" key="1">
    <citation type="submission" date="2015-02" db="EMBL/GenBank/DDBJ databases">
        <title>Single-cell genomics of uncultivated deep-branching MTB reveals a conserved set of magnetosome genes.</title>
        <authorList>
            <person name="Kolinko S."/>
            <person name="Richter M."/>
            <person name="Glockner F.O."/>
            <person name="Brachmann A."/>
            <person name="Schuler D."/>
        </authorList>
    </citation>
    <scope>NUCLEOTIDE SEQUENCE [LARGE SCALE GENOMIC DNA]</scope>
    <source>
        <strain evidence="3">TM-1</strain>
    </source>
</reference>
<dbReference type="SUPFAM" id="SSF53067">
    <property type="entry name" value="Actin-like ATPase domain"/>
    <property type="match status" value="1"/>
</dbReference>
<dbReference type="PROSITE" id="PS00297">
    <property type="entry name" value="HSP70_1"/>
    <property type="match status" value="1"/>
</dbReference>
<dbReference type="InterPro" id="IPR043129">
    <property type="entry name" value="ATPase_NBD"/>
</dbReference>